<dbReference type="FunCoup" id="A0A423XMZ2">
    <property type="interactions" value="460"/>
</dbReference>
<dbReference type="Gene3D" id="3.80.10.10">
    <property type="entry name" value="Ribonuclease Inhibitor"/>
    <property type="match status" value="1"/>
</dbReference>
<keyword evidence="4" id="KW-0963">Cytoplasm</keyword>
<organism evidence="14 15">
    <name type="scientific">Cytospora leucostoma</name>
    <dbReference type="NCBI Taxonomy" id="1230097"/>
    <lineage>
        <taxon>Eukaryota</taxon>
        <taxon>Fungi</taxon>
        <taxon>Dikarya</taxon>
        <taxon>Ascomycota</taxon>
        <taxon>Pezizomycotina</taxon>
        <taxon>Sordariomycetes</taxon>
        <taxon>Sordariomycetidae</taxon>
        <taxon>Diaporthales</taxon>
        <taxon>Cytosporaceae</taxon>
        <taxon>Cytospora</taxon>
    </lineage>
</organism>
<dbReference type="PROSITE" id="PS50177">
    <property type="entry name" value="NTF2_DOMAIN"/>
    <property type="match status" value="1"/>
</dbReference>
<comment type="function">
    <text evidence="9">Involved in the export of mRNA from the nucleus to the cytoplasm.</text>
</comment>
<dbReference type="SUPFAM" id="SSF54427">
    <property type="entry name" value="NTF2-like"/>
    <property type="match status" value="1"/>
</dbReference>
<keyword evidence="7" id="KW-0509">mRNA transport</keyword>
<evidence type="ECO:0000256" key="3">
    <source>
        <dbReference type="ARBA" id="ARBA00022448"/>
    </source>
</evidence>
<dbReference type="Pfam" id="PF22602">
    <property type="entry name" value="NXF_NTF2"/>
    <property type="match status" value="1"/>
</dbReference>
<dbReference type="FunFam" id="3.80.10.10:FF:000296">
    <property type="entry name" value="mRNA export factor MEX67"/>
    <property type="match status" value="1"/>
</dbReference>
<dbReference type="InterPro" id="IPR040736">
    <property type="entry name" value="Mex67_RRM"/>
</dbReference>
<dbReference type="InParanoid" id="A0A423XMZ2"/>
<dbReference type="PROSITE" id="PS51450">
    <property type="entry name" value="LRR"/>
    <property type="match status" value="1"/>
</dbReference>
<keyword evidence="5" id="KW-0433">Leucine-rich repeat</keyword>
<dbReference type="CDD" id="cd14342">
    <property type="entry name" value="UBA_TAP-C"/>
    <property type="match status" value="1"/>
</dbReference>
<evidence type="ECO:0000256" key="11">
    <source>
        <dbReference type="SAM" id="MobiDB-lite"/>
    </source>
</evidence>
<dbReference type="GO" id="GO:0016973">
    <property type="term" value="P:poly(A)+ mRNA export from nucleus"/>
    <property type="evidence" value="ECO:0007669"/>
    <property type="project" value="TreeGrafter"/>
</dbReference>
<keyword evidence="15" id="KW-1185">Reference proteome</keyword>
<protein>
    <recommendedName>
        <fullName evidence="10">mRNA export factor MEX67</fullName>
    </recommendedName>
</protein>
<evidence type="ECO:0000256" key="2">
    <source>
        <dbReference type="ARBA" id="ARBA00009285"/>
    </source>
</evidence>
<evidence type="ECO:0000256" key="7">
    <source>
        <dbReference type="ARBA" id="ARBA00022816"/>
    </source>
</evidence>
<accession>A0A423XMZ2</accession>
<dbReference type="STRING" id="1230097.A0A423XMZ2"/>
<dbReference type="EMBL" id="LKEB01000001">
    <property type="protein sequence ID" value="ROW18013.1"/>
    <property type="molecule type" value="Genomic_DNA"/>
</dbReference>
<feature type="compositionally biased region" description="Low complexity" evidence="11">
    <location>
        <begin position="9"/>
        <end position="22"/>
    </location>
</feature>
<keyword evidence="3" id="KW-0813">Transport</keyword>
<evidence type="ECO:0000313" key="15">
    <source>
        <dbReference type="Proteomes" id="UP000285146"/>
    </source>
</evidence>
<evidence type="ECO:0000313" key="14">
    <source>
        <dbReference type="EMBL" id="ROW18013.1"/>
    </source>
</evidence>
<dbReference type="GO" id="GO:0003723">
    <property type="term" value="F:RNA binding"/>
    <property type="evidence" value="ECO:0007669"/>
    <property type="project" value="TreeGrafter"/>
</dbReference>
<dbReference type="InterPro" id="IPR005637">
    <property type="entry name" value="TAP_C_dom"/>
</dbReference>
<name>A0A423XMZ2_9PEZI</name>
<dbReference type="AlphaFoldDB" id="A0A423XMZ2"/>
<evidence type="ECO:0000259" key="13">
    <source>
        <dbReference type="PROSITE" id="PS51281"/>
    </source>
</evidence>
<dbReference type="InterPro" id="IPR057125">
    <property type="entry name" value="NXF1/2/3/5-like_LRR"/>
</dbReference>
<dbReference type="Gene3D" id="3.10.450.50">
    <property type="match status" value="1"/>
</dbReference>
<feature type="domain" description="NTF2" evidence="12">
    <location>
        <begin position="407"/>
        <end position="579"/>
    </location>
</feature>
<dbReference type="Pfam" id="PF18444">
    <property type="entry name" value="RRM_9"/>
    <property type="match status" value="1"/>
</dbReference>
<evidence type="ECO:0000256" key="4">
    <source>
        <dbReference type="ARBA" id="ARBA00022490"/>
    </source>
</evidence>
<evidence type="ECO:0000256" key="9">
    <source>
        <dbReference type="ARBA" id="ARBA00055253"/>
    </source>
</evidence>
<dbReference type="Pfam" id="PF03943">
    <property type="entry name" value="TAP_C"/>
    <property type="match status" value="1"/>
</dbReference>
<dbReference type="InterPro" id="IPR030217">
    <property type="entry name" value="NXF_fam"/>
</dbReference>
<dbReference type="GO" id="GO:0005634">
    <property type="term" value="C:nucleus"/>
    <property type="evidence" value="ECO:0007669"/>
    <property type="project" value="UniProtKB-SubCell"/>
</dbReference>
<dbReference type="SUPFAM" id="SSF46934">
    <property type="entry name" value="UBA-like"/>
    <property type="match status" value="1"/>
</dbReference>
<evidence type="ECO:0000256" key="6">
    <source>
        <dbReference type="ARBA" id="ARBA00022737"/>
    </source>
</evidence>
<comment type="similarity">
    <text evidence="2">Belongs to the NXF family.</text>
</comment>
<dbReference type="SMART" id="SM00804">
    <property type="entry name" value="TAP_C"/>
    <property type="match status" value="1"/>
</dbReference>
<comment type="subcellular location">
    <subcellularLocation>
        <location evidence="1">Nucleus</location>
    </subcellularLocation>
</comment>
<dbReference type="InterPro" id="IPR009060">
    <property type="entry name" value="UBA-like_sf"/>
</dbReference>
<dbReference type="InterPro" id="IPR002075">
    <property type="entry name" value="NTF2_dom"/>
</dbReference>
<dbReference type="PROSITE" id="PS51281">
    <property type="entry name" value="TAP_C"/>
    <property type="match status" value="1"/>
</dbReference>
<keyword evidence="6" id="KW-0677">Repeat</keyword>
<feature type="domain" description="TAP-C" evidence="13">
    <location>
        <begin position="607"/>
        <end position="661"/>
    </location>
</feature>
<dbReference type="CDD" id="cd00531">
    <property type="entry name" value="NTF2_like"/>
    <property type="match status" value="1"/>
</dbReference>
<gene>
    <name evidence="14" type="ORF">VPNG_00371</name>
</gene>
<dbReference type="PANTHER" id="PTHR10662:SF22">
    <property type="entry name" value="NUCLEAR RNA EXPORT FACTOR 1"/>
    <property type="match status" value="1"/>
</dbReference>
<feature type="compositionally biased region" description="Low complexity" evidence="11">
    <location>
        <begin position="68"/>
        <end position="81"/>
    </location>
</feature>
<evidence type="ECO:0000256" key="1">
    <source>
        <dbReference type="ARBA" id="ARBA00004123"/>
    </source>
</evidence>
<evidence type="ECO:0000259" key="12">
    <source>
        <dbReference type="PROSITE" id="PS50177"/>
    </source>
</evidence>
<dbReference type="Pfam" id="PF24048">
    <property type="entry name" value="LRR_NXF1-5"/>
    <property type="match status" value="1"/>
</dbReference>
<proteinExistence type="inferred from homology"/>
<dbReference type="Gene3D" id="1.10.8.10">
    <property type="entry name" value="DNA helicase RuvA subunit, C-terminal domain"/>
    <property type="match status" value="1"/>
</dbReference>
<dbReference type="OrthoDB" id="25872at2759"/>
<dbReference type="SUPFAM" id="SSF52058">
    <property type="entry name" value="L domain-like"/>
    <property type="match status" value="1"/>
</dbReference>
<dbReference type="InterPro" id="IPR032710">
    <property type="entry name" value="NTF2-like_dom_sf"/>
</dbReference>
<dbReference type="InterPro" id="IPR018222">
    <property type="entry name" value="Nuclear_transport_factor_2_euk"/>
</dbReference>
<evidence type="ECO:0000256" key="8">
    <source>
        <dbReference type="ARBA" id="ARBA00023242"/>
    </source>
</evidence>
<keyword evidence="8" id="KW-0539">Nucleus</keyword>
<sequence length="661" mass="73208">MPPTGPRGGSSTNTRQTRSSTGASRPPARGGIAKRGRGPAPRVDRDGDLVMDAAAANKSGAGINKNNSSTRRGTTRPSGPRANTRLQQNLARQLGGDTSQVPKAPSAVRLAANNTTLKVLGVKSSKAATNPDGGEKRLLEFLERKASTLKGTSRRHVTVKKSLVDGDLIYILASNQDAEEILKLDGFTFAGAQLHIAKNEDGWPQAEKNGSTALSDKAQQDKIKLQQVLERRYNPNIKLLDLSALGQDPTLTEMGLFQAKNIAEKTFKVLMVICQDLFKTAQAKRDAIESISLAGNNIDFVGQVFDLAETFPDLKHLDLSNNQLSNLKQLNKWRSRFRHLETLLLNENPIIQTEPNHAIELRDWFPKLQNLSNIQIRTAEEVAMEAAKAQPRLIPQRGTDFRDVAGLGEQFLRQFFTLYDSNRDELLATFYDEYSTFTLAVVTGGPKDSDTAVLPWAPYLTFSRNHQRITTEAARFQRYIKGIQIQEVWKKLPVTKHPELATNLDRYIIDCHPMKGLHDPITHKSGGEDGMIITMHGEFEELEASTGKTGKRSFSRTFVIGPGLPGRGVMRVISDVLSISPWSPVPSVAISASAPVPPPAPTLSPEEQQQLMLVELSKRTNMIGEYSKMCLETAEWNFDRALAVFEERKASSRIHHDRRLQ</sequence>
<evidence type="ECO:0000256" key="5">
    <source>
        <dbReference type="ARBA" id="ARBA00022614"/>
    </source>
</evidence>
<evidence type="ECO:0000256" key="10">
    <source>
        <dbReference type="ARBA" id="ARBA00069694"/>
    </source>
</evidence>
<dbReference type="InterPro" id="IPR001611">
    <property type="entry name" value="Leu-rich_rpt"/>
</dbReference>
<reference evidence="14 15" key="1">
    <citation type="submission" date="2015-09" db="EMBL/GenBank/DDBJ databases">
        <title>Host preference determinants of Valsa canker pathogens revealed by comparative genomics.</title>
        <authorList>
            <person name="Yin Z."/>
            <person name="Huang L."/>
        </authorList>
    </citation>
    <scope>NUCLEOTIDE SEQUENCE [LARGE SCALE GENOMIC DNA]</scope>
    <source>
        <strain evidence="14 15">SXYLt</strain>
    </source>
</reference>
<comment type="caution">
    <text evidence="14">The sequence shown here is derived from an EMBL/GenBank/DDBJ whole genome shotgun (WGS) entry which is preliminary data.</text>
</comment>
<dbReference type="InterPro" id="IPR032675">
    <property type="entry name" value="LRR_dom_sf"/>
</dbReference>
<feature type="region of interest" description="Disordered" evidence="11">
    <location>
        <begin position="1"/>
        <end position="84"/>
    </location>
</feature>
<dbReference type="PANTHER" id="PTHR10662">
    <property type="entry name" value="NUCLEAR RNA EXPORT FACTOR"/>
    <property type="match status" value="1"/>
</dbReference>
<dbReference type="Proteomes" id="UP000285146">
    <property type="component" value="Unassembled WGS sequence"/>
</dbReference>